<evidence type="ECO:0000259" key="1">
    <source>
        <dbReference type="Pfam" id="PF02557"/>
    </source>
</evidence>
<dbReference type="PANTHER" id="PTHR34385:SF1">
    <property type="entry name" value="PEPTIDOGLYCAN L-ALANYL-D-GLUTAMATE ENDOPEPTIDASE CWLK"/>
    <property type="match status" value="1"/>
</dbReference>
<dbReference type="GO" id="GO:0006508">
    <property type="term" value="P:proteolysis"/>
    <property type="evidence" value="ECO:0007669"/>
    <property type="project" value="InterPro"/>
</dbReference>
<dbReference type="Pfam" id="PF02557">
    <property type="entry name" value="VanY"/>
    <property type="match status" value="1"/>
</dbReference>
<name>A0A1G2DZD3_9BACT</name>
<organism evidence="2 3">
    <name type="scientific">Candidatus Lloydbacteria bacterium RIFOXYC12_FULL_46_25</name>
    <dbReference type="NCBI Taxonomy" id="1798670"/>
    <lineage>
        <taxon>Bacteria</taxon>
        <taxon>Candidatus Lloydiibacteriota</taxon>
    </lineage>
</organism>
<comment type="caution">
    <text evidence="2">The sequence shown here is derived from an EMBL/GenBank/DDBJ whole genome shotgun (WGS) entry which is preliminary data.</text>
</comment>
<dbReference type="GO" id="GO:0008233">
    <property type="term" value="F:peptidase activity"/>
    <property type="evidence" value="ECO:0007669"/>
    <property type="project" value="InterPro"/>
</dbReference>
<dbReference type="EMBL" id="MHLU01000076">
    <property type="protein sequence ID" value="OGZ18899.1"/>
    <property type="molecule type" value="Genomic_DNA"/>
</dbReference>
<evidence type="ECO:0000313" key="2">
    <source>
        <dbReference type="EMBL" id="OGZ18899.1"/>
    </source>
</evidence>
<dbReference type="InterPro" id="IPR003709">
    <property type="entry name" value="VanY-like_core_dom"/>
</dbReference>
<dbReference type="Gene3D" id="3.30.1380.10">
    <property type="match status" value="1"/>
</dbReference>
<feature type="domain" description="D-alanyl-D-alanine carboxypeptidase-like core" evidence="1">
    <location>
        <begin position="96"/>
        <end position="224"/>
    </location>
</feature>
<accession>A0A1G2DZD3</accession>
<dbReference type="PANTHER" id="PTHR34385">
    <property type="entry name" value="D-ALANYL-D-ALANINE CARBOXYPEPTIDASE"/>
    <property type="match status" value="1"/>
</dbReference>
<dbReference type="InterPro" id="IPR009045">
    <property type="entry name" value="Zn_M74/Hedgehog-like"/>
</dbReference>
<sequence length="228" mass="26789">MEFSSEDKNKIIESVALFETLRKEYPHVRIIDLSLLYSVLPKEHIALVKRILAISPKQYGFKGEYHGITEVPLDLVIVRRQYVPKTKKTISTGTHFLPRAAYAAYHEMNRAMLRDIDRKVFIESGYRSCAYQLIIFLEYLISSGFDLRKTLKRVALPGYSEHGASKRQAVDFITIKEGKGKLPDFEKTKEYHWLIEYGNEFGFHLSYPKKNKLGIMFEPWHWHYERPK</sequence>
<reference evidence="2 3" key="1">
    <citation type="journal article" date="2016" name="Nat. Commun.">
        <title>Thousands of microbial genomes shed light on interconnected biogeochemical processes in an aquifer system.</title>
        <authorList>
            <person name="Anantharaman K."/>
            <person name="Brown C.T."/>
            <person name="Hug L.A."/>
            <person name="Sharon I."/>
            <person name="Castelle C.J."/>
            <person name="Probst A.J."/>
            <person name="Thomas B.C."/>
            <person name="Singh A."/>
            <person name="Wilkins M.J."/>
            <person name="Karaoz U."/>
            <person name="Brodie E.L."/>
            <person name="Williams K.H."/>
            <person name="Hubbard S.S."/>
            <person name="Banfield J.F."/>
        </authorList>
    </citation>
    <scope>NUCLEOTIDE SEQUENCE [LARGE SCALE GENOMIC DNA]</scope>
</reference>
<gene>
    <name evidence="2" type="ORF">A2494_03855</name>
</gene>
<dbReference type="InterPro" id="IPR052179">
    <property type="entry name" value="DD-CPase-like"/>
</dbReference>
<protein>
    <recommendedName>
        <fullName evidence="1">D-alanyl-D-alanine carboxypeptidase-like core domain-containing protein</fullName>
    </recommendedName>
</protein>
<proteinExistence type="predicted"/>
<dbReference type="Proteomes" id="UP000178106">
    <property type="component" value="Unassembled WGS sequence"/>
</dbReference>
<dbReference type="AlphaFoldDB" id="A0A1G2DZD3"/>
<evidence type="ECO:0000313" key="3">
    <source>
        <dbReference type="Proteomes" id="UP000178106"/>
    </source>
</evidence>
<dbReference type="SUPFAM" id="SSF55166">
    <property type="entry name" value="Hedgehog/DD-peptidase"/>
    <property type="match status" value="1"/>
</dbReference>